<reference evidence="2" key="1">
    <citation type="journal article" date="2019" name="Int. J. Syst. Evol. Microbiol.">
        <title>The Global Catalogue of Microorganisms (GCM) 10K type strain sequencing project: providing services to taxonomists for standard genome sequencing and annotation.</title>
        <authorList>
            <consortium name="The Broad Institute Genomics Platform"/>
            <consortium name="The Broad Institute Genome Sequencing Center for Infectious Disease"/>
            <person name="Wu L."/>
            <person name="Ma J."/>
        </authorList>
    </citation>
    <scope>NUCLEOTIDE SEQUENCE [LARGE SCALE GENOMIC DNA]</scope>
    <source>
        <strain evidence="2">CCM 8391</strain>
    </source>
</reference>
<accession>A0ABW1J4B9</accession>
<dbReference type="Proteomes" id="UP001596302">
    <property type="component" value="Unassembled WGS sequence"/>
</dbReference>
<dbReference type="RefSeq" id="WP_379585874.1">
    <property type="nucleotide sequence ID" value="NZ_JBHSQW010000033.1"/>
</dbReference>
<sequence>MRKYLIERTVPGIQDMPEADRQKVWAKSNAVLSELAPNLQWAHSYVTDDKLYCVYYATDPELIREHARRGGFPCDSISPIDDIVDPTRAG</sequence>
<proteinExistence type="predicted"/>
<name>A0ABW1J4B9_9PSEU</name>
<evidence type="ECO:0000313" key="2">
    <source>
        <dbReference type="Proteomes" id="UP001596302"/>
    </source>
</evidence>
<gene>
    <name evidence="1" type="ORF">ACFQE5_15820</name>
</gene>
<keyword evidence="2" id="KW-1185">Reference proteome</keyword>
<dbReference type="Pfam" id="PF14026">
    <property type="entry name" value="SCO4226-like"/>
    <property type="match status" value="1"/>
</dbReference>
<dbReference type="EMBL" id="JBHSQW010000033">
    <property type="protein sequence ID" value="MFC5995684.1"/>
    <property type="molecule type" value="Genomic_DNA"/>
</dbReference>
<evidence type="ECO:0000313" key="1">
    <source>
        <dbReference type="EMBL" id="MFC5995684.1"/>
    </source>
</evidence>
<dbReference type="InterPro" id="IPR025336">
    <property type="entry name" value="SCO4226-like"/>
</dbReference>
<organism evidence="1 2">
    <name type="scientific">Pseudonocardia hispaniensis</name>
    <dbReference type="NCBI Taxonomy" id="904933"/>
    <lineage>
        <taxon>Bacteria</taxon>
        <taxon>Bacillati</taxon>
        <taxon>Actinomycetota</taxon>
        <taxon>Actinomycetes</taxon>
        <taxon>Pseudonocardiales</taxon>
        <taxon>Pseudonocardiaceae</taxon>
        <taxon>Pseudonocardia</taxon>
    </lineage>
</organism>
<protein>
    <submittedName>
        <fullName evidence="1">DUF4242 domain-containing protein</fullName>
    </submittedName>
</protein>
<comment type="caution">
    <text evidence="1">The sequence shown here is derived from an EMBL/GenBank/DDBJ whole genome shotgun (WGS) entry which is preliminary data.</text>
</comment>